<dbReference type="RefSeq" id="WP_045985445.1">
    <property type="nucleotide sequence ID" value="NZ_CP063051.1"/>
</dbReference>
<dbReference type="GO" id="GO:0016301">
    <property type="term" value="F:kinase activity"/>
    <property type="evidence" value="ECO:0007669"/>
    <property type="project" value="UniProtKB-KW"/>
</dbReference>
<keyword evidence="2" id="KW-0418">Kinase</keyword>
<accession>A0A837G7Z5</accession>
<dbReference type="Gene3D" id="3.30.420.40">
    <property type="match status" value="2"/>
</dbReference>
<dbReference type="PANTHER" id="PTHR43190:SF3">
    <property type="entry name" value="N-ACETYL-D-GLUCOSAMINE KINASE"/>
    <property type="match status" value="1"/>
</dbReference>
<dbReference type="InterPro" id="IPR002731">
    <property type="entry name" value="ATPase_BadF"/>
</dbReference>
<name>A0A837G7Z5_9VIBR</name>
<comment type="caution">
    <text evidence="2">The sequence shown here is derived from an EMBL/GenBank/DDBJ whole genome shotgun (WGS) entry which is preliminary data.</text>
</comment>
<feature type="domain" description="ATPase BadF/BadG/BcrA/BcrD type" evidence="1">
    <location>
        <begin position="8"/>
        <end position="238"/>
    </location>
</feature>
<proteinExistence type="predicted"/>
<organism evidence="2">
    <name type="scientific">Vibrio coralliilyticus</name>
    <dbReference type="NCBI Taxonomy" id="190893"/>
    <lineage>
        <taxon>Bacteria</taxon>
        <taxon>Pseudomonadati</taxon>
        <taxon>Pseudomonadota</taxon>
        <taxon>Gammaproteobacteria</taxon>
        <taxon>Vibrionales</taxon>
        <taxon>Vibrionaceae</taxon>
        <taxon>Vibrio</taxon>
    </lineage>
</organism>
<keyword evidence="2" id="KW-0808">Transferase</keyword>
<dbReference type="EMBL" id="JXXR01000007">
    <property type="protein sequence ID" value="KJY75306.1"/>
    <property type="molecule type" value="Genomic_DNA"/>
</dbReference>
<protein>
    <submittedName>
        <fullName evidence="2">N-acetylglucosamine kinase</fullName>
    </submittedName>
</protein>
<evidence type="ECO:0000259" key="1">
    <source>
        <dbReference type="Pfam" id="PF01869"/>
    </source>
</evidence>
<gene>
    <name evidence="2" type="ORF">TW71_07500</name>
</gene>
<evidence type="ECO:0000313" key="2">
    <source>
        <dbReference type="EMBL" id="KJY75306.1"/>
    </source>
</evidence>
<dbReference type="InterPro" id="IPR043129">
    <property type="entry name" value="ATPase_NBD"/>
</dbReference>
<dbReference type="SUPFAM" id="SSF53067">
    <property type="entry name" value="Actin-like ATPase domain"/>
    <property type="match status" value="2"/>
</dbReference>
<dbReference type="InterPro" id="IPR052519">
    <property type="entry name" value="Euk-type_GlcNAc_Kinase"/>
</dbReference>
<dbReference type="AlphaFoldDB" id="A0A837G7Z5"/>
<dbReference type="CDD" id="cd24082">
    <property type="entry name" value="ASKHA_NBD_GspK-like"/>
    <property type="match status" value="1"/>
</dbReference>
<sequence>MITHLLAIDGGGTKTALRLTALNSLATNPAFILTVGPSSLTQQKEQAHHQIREAIETCLAQVKLTPQQVFIVIGVAGAGNVNAKQALERSLLSYPNCLVTTDAHISLLGVNQGQAVNCLAIGTGSVATRLETDGSTHMYGGWGFPIGDQGGGAWLGQQAVQALIEAIEQQTTSPLTDYLSQHLGSQRGDILQWLTTANASRFAQLVPALMDHAHQGCPVSHEIVRRGQNHIDELVTKCCENNELDIAFLGSLGAYYQQHISDEWCSRLITSIGDALDGATLLARQQVEIRNG</sequence>
<dbReference type="PANTHER" id="PTHR43190">
    <property type="entry name" value="N-ACETYL-D-GLUCOSAMINE KINASE"/>
    <property type="match status" value="1"/>
</dbReference>
<reference evidence="2" key="1">
    <citation type="journal article" date="2015" name="BMC Genomics">
        <title>Genome mining reveals unlocked bioactive potential of marine Gram-negative bacteria.</title>
        <authorList>
            <person name="Machado H."/>
            <person name="Sonnenschein E.C."/>
            <person name="Melchiorsen J."/>
            <person name="Gram L."/>
        </authorList>
    </citation>
    <scope>NUCLEOTIDE SEQUENCE</scope>
    <source>
        <strain evidence="2">S2052</strain>
    </source>
</reference>
<dbReference type="Pfam" id="PF01869">
    <property type="entry name" value="BcrAD_BadFG"/>
    <property type="match status" value="1"/>
</dbReference>